<comment type="catalytic activity">
    <reaction evidence="9">
        <text>Hydrolysis of dipeptides, preferentially hydrophobic dipeptides including prolyl amino acids.</text>
        <dbReference type="EC" id="3.4.13.18"/>
    </reaction>
</comment>
<dbReference type="GO" id="GO:0046872">
    <property type="term" value="F:metal ion binding"/>
    <property type="evidence" value="ECO:0007669"/>
    <property type="project" value="UniProtKB-KW"/>
</dbReference>
<dbReference type="PANTHER" id="PTHR43501">
    <property type="entry name" value="CYTOSOL NON-SPECIFIC DIPEPTIDASE"/>
    <property type="match status" value="1"/>
</dbReference>
<dbReference type="GO" id="GO:0006508">
    <property type="term" value="P:proteolysis"/>
    <property type="evidence" value="ECO:0007669"/>
    <property type="project" value="UniProtKB-KW"/>
</dbReference>
<evidence type="ECO:0000256" key="3">
    <source>
        <dbReference type="ARBA" id="ARBA00022670"/>
    </source>
</evidence>
<evidence type="ECO:0000256" key="14">
    <source>
        <dbReference type="ARBA" id="ARBA00075285"/>
    </source>
</evidence>
<evidence type="ECO:0000313" key="19">
    <source>
        <dbReference type="EMBL" id="AIG25383.1"/>
    </source>
</evidence>
<evidence type="ECO:0000256" key="16">
    <source>
        <dbReference type="ARBA" id="ARBA00077688"/>
    </source>
</evidence>
<dbReference type="FunFam" id="3.40.630.10:FF:000015">
    <property type="entry name" value="Aminoacyl-histidine dipeptidase PepD"/>
    <property type="match status" value="1"/>
</dbReference>
<dbReference type="Pfam" id="PF07687">
    <property type="entry name" value="M20_dimer"/>
    <property type="match status" value="1"/>
</dbReference>
<dbReference type="Gene3D" id="3.40.630.10">
    <property type="entry name" value="Zn peptidases"/>
    <property type="match status" value="2"/>
</dbReference>
<dbReference type="InterPro" id="IPR002933">
    <property type="entry name" value="Peptidase_M20"/>
</dbReference>
<dbReference type="SUPFAM" id="SSF53187">
    <property type="entry name" value="Zn-dependent exopeptidases"/>
    <property type="match status" value="1"/>
</dbReference>
<dbReference type="NCBIfam" id="TIGR01893">
    <property type="entry name" value="aa-his-dipept"/>
    <property type="match status" value="1"/>
</dbReference>
<organism evidence="19 20">
    <name type="scientific">Brevibacillus laterosporus LMG 15441</name>
    <dbReference type="NCBI Taxonomy" id="1042163"/>
    <lineage>
        <taxon>Bacteria</taxon>
        <taxon>Bacillati</taxon>
        <taxon>Bacillota</taxon>
        <taxon>Bacilli</taxon>
        <taxon>Bacillales</taxon>
        <taxon>Paenibacillaceae</taxon>
        <taxon>Brevibacillus</taxon>
    </lineage>
</organism>
<evidence type="ECO:0000256" key="13">
    <source>
        <dbReference type="ARBA" id="ARBA00071271"/>
    </source>
</evidence>
<comment type="similarity">
    <text evidence="12">Belongs to the peptidase M20C family.</text>
</comment>
<keyword evidence="6" id="KW-0862">Zinc</keyword>
<dbReference type="CDD" id="cd03890">
    <property type="entry name" value="M20_pepD"/>
    <property type="match status" value="1"/>
</dbReference>
<evidence type="ECO:0000256" key="15">
    <source>
        <dbReference type="ARBA" id="ARBA00076004"/>
    </source>
</evidence>
<dbReference type="FunFam" id="3.40.630.10:FF:000072">
    <property type="entry name" value="Aminoacyl-histidine dipeptidase"/>
    <property type="match status" value="1"/>
</dbReference>
<accession>A0A075R2E8</accession>
<dbReference type="EMBL" id="CP007806">
    <property type="protein sequence ID" value="AIG25383.1"/>
    <property type="molecule type" value="Genomic_DNA"/>
</dbReference>
<gene>
    <name evidence="19" type="ORF">BRLA_c010430</name>
</gene>
<sequence length="492" mass="54133">MAKTLQEVLQHPVFHYFAEISKIPRGSGNEQAISTYLLDFAAQHGLDATRDEALNVVIRKPASAGYEALPTIILQGHMDMVCEKNQGTVHNFLTDPIQLRVVDNMLYATETTLGADNGIAVAYMLALLADTTLMHPALEALITTEEESSMGGAMHFDFNQLKGSILLNIDSEEEGRLLVSCAGGVTARQRLEIEWADADDQSTAFRLSVHGLQGGHSGAEIHKGRGNANKLLGRVLHGLQQVIPYQLQHVQGGMKTNAIPREAEAILYIKKEEIEKAKQLVGDLQERFVTELRASDPEVCVKLTEAQGKEKRVFSTQTCEHVLASLMLTPNGAQSISQEIEGLVESSTNLGVIRTDDTYIYLENEVRSSVASLKGAIVKQLEMLASLTGSELITDSDYPEWAYRPDSVIREICEQVYGKMNGQKPEITAVHAGLECGVFAEKNPNLDMISFGPNIYGAHTPQEHVEIDSVTRIWEYLVEILAAMKEAERFAS</sequence>
<dbReference type="PANTHER" id="PTHR43501:SF1">
    <property type="entry name" value="CYTOSOL NON-SPECIFIC DIPEPTIDASE"/>
    <property type="match status" value="1"/>
</dbReference>
<dbReference type="SUPFAM" id="SSF55031">
    <property type="entry name" value="Bacterial exopeptidase dimerisation domain"/>
    <property type="match status" value="1"/>
</dbReference>
<keyword evidence="20" id="KW-1185">Reference proteome</keyword>
<evidence type="ECO:0000256" key="11">
    <source>
        <dbReference type="ARBA" id="ARBA00044252"/>
    </source>
</evidence>
<protein>
    <recommendedName>
        <fullName evidence="13">Cytosol non-specific dipeptidase</fullName>
        <ecNumber evidence="10">3.4.13.18</ecNumber>
    </recommendedName>
    <alternativeName>
        <fullName evidence="16">Aminoacyl-histidine dipeptidase</fullName>
    </alternativeName>
    <alternativeName>
        <fullName evidence="15">Beta-alanyl-histidine dipeptidase</fullName>
    </alternativeName>
    <alternativeName>
        <fullName evidence="14">Carnosinase</fullName>
    </alternativeName>
    <alternativeName>
        <fullName evidence="11">Peptidase D</fullName>
    </alternativeName>
    <alternativeName>
        <fullName evidence="17">Xaa-His dipeptidase</fullName>
    </alternativeName>
</protein>
<reference evidence="19 20" key="1">
    <citation type="journal article" date="2011" name="J. Bacteriol.">
        <title>Genome sequence of Brevibacillus laterosporus LMG 15441, a pathogen of invertebrates.</title>
        <authorList>
            <person name="Djukic M."/>
            <person name="Poehlein A."/>
            <person name="Thurmer A."/>
            <person name="Daniel R."/>
        </authorList>
    </citation>
    <scope>NUCLEOTIDE SEQUENCE [LARGE SCALE GENOMIC DNA]</scope>
    <source>
        <strain evidence="19 20">LMG 15441</strain>
    </source>
</reference>
<dbReference type="HOGENOM" id="CLU_028526_0_0_9"/>
<dbReference type="KEGG" id="blr:BRLA_c010430"/>
<dbReference type="RefSeq" id="WP_003335090.1">
    <property type="nucleotide sequence ID" value="NZ_CP007806.1"/>
</dbReference>
<keyword evidence="8" id="KW-0170">Cobalt</keyword>
<keyword evidence="7" id="KW-0482">Metalloprotease</keyword>
<keyword evidence="19" id="KW-0224">Dipeptidase</keyword>
<keyword evidence="4" id="KW-0479">Metal-binding</keyword>
<dbReference type="InterPro" id="IPR001160">
    <property type="entry name" value="Peptidase_M20C"/>
</dbReference>
<proteinExistence type="inferred from homology"/>
<dbReference type="GO" id="GO:0005829">
    <property type="term" value="C:cytosol"/>
    <property type="evidence" value="ECO:0007669"/>
    <property type="project" value="TreeGrafter"/>
</dbReference>
<keyword evidence="3" id="KW-0645">Protease</keyword>
<evidence type="ECO:0000259" key="18">
    <source>
        <dbReference type="Pfam" id="PF07687"/>
    </source>
</evidence>
<dbReference type="AlphaFoldDB" id="A0A075R2E8"/>
<dbReference type="InterPro" id="IPR036264">
    <property type="entry name" value="Bact_exopeptidase_dim_dom"/>
</dbReference>
<evidence type="ECO:0000256" key="4">
    <source>
        <dbReference type="ARBA" id="ARBA00022723"/>
    </source>
</evidence>
<dbReference type="Proteomes" id="UP000005850">
    <property type="component" value="Chromosome"/>
</dbReference>
<evidence type="ECO:0000256" key="9">
    <source>
        <dbReference type="ARBA" id="ARBA00036421"/>
    </source>
</evidence>
<comment type="cofactor">
    <cofactor evidence="1">
        <name>Co(2+)</name>
        <dbReference type="ChEBI" id="CHEBI:48828"/>
    </cofactor>
</comment>
<evidence type="ECO:0000256" key="5">
    <source>
        <dbReference type="ARBA" id="ARBA00022801"/>
    </source>
</evidence>
<evidence type="ECO:0000256" key="2">
    <source>
        <dbReference type="ARBA" id="ARBA00001947"/>
    </source>
</evidence>
<evidence type="ECO:0000256" key="6">
    <source>
        <dbReference type="ARBA" id="ARBA00022833"/>
    </source>
</evidence>
<evidence type="ECO:0000313" key="20">
    <source>
        <dbReference type="Proteomes" id="UP000005850"/>
    </source>
</evidence>
<dbReference type="InterPro" id="IPR011650">
    <property type="entry name" value="Peptidase_M20_dimer"/>
</dbReference>
<dbReference type="GO" id="GO:0070573">
    <property type="term" value="F:metallodipeptidase activity"/>
    <property type="evidence" value="ECO:0007669"/>
    <property type="project" value="TreeGrafter"/>
</dbReference>
<dbReference type="Pfam" id="PF01546">
    <property type="entry name" value="Peptidase_M20"/>
    <property type="match status" value="1"/>
</dbReference>
<dbReference type="EC" id="3.4.13.18" evidence="10"/>
<keyword evidence="5 19" id="KW-0378">Hydrolase</keyword>
<dbReference type="PRINTS" id="PR00934">
    <property type="entry name" value="XHISDIPTASE"/>
</dbReference>
<name>A0A075R2E8_BRELA</name>
<evidence type="ECO:0000256" key="8">
    <source>
        <dbReference type="ARBA" id="ARBA00023285"/>
    </source>
</evidence>
<feature type="domain" description="Peptidase M20 dimerisation" evidence="18">
    <location>
        <begin position="210"/>
        <end position="292"/>
    </location>
</feature>
<comment type="cofactor">
    <cofactor evidence="2">
        <name>Zn(2+)</name>
        <dbReference type="ChEBI" id="CHEBI:29105"/>
    </cofactor>
</comment>
<evidence type="ECO:0000256" key="10">
    <source>
        <dbReference type="ARBA" id="ARBA00038976"/>
    </source>
</evidence>
<dbReference type="PIRSF" id="PIRSF016599">
    <property type="entry name" value="Xaa-His_dipept"/>
    <property type="match status" value="1"/>
</dbReference>
<dbReference type="STRING" id="1042163.BRLA_c010430"/>
<evidence type="ECO:0000256" key="1">
    <source>
        <dbReference type="ARBA" id="ARBA00001941"/>
    </source>
</evidence>
<evidence type="ECO:0000256" key="12">
    <source>
        <dbReference type="ARBA" id="ARBA00061423"/>
    </source>
</evidence>
<evidence type="ECO:0000256" key="17">
    <source>
        <dbReference type="ARBA" id="ARBA00078074"/>
    </source>
</evidence>
<dbReference type="eggNOG" id="COG2195">
    <property type="taxonomic scope" value="Bacteria"/>
</dbReference>
<evidence type="ECO:0000256" key="7">
    <source>
        <dbReference type="ARBA" id="ARBA00023049"/>
    </source>
</evidence>